<reference evidence="7" key="1">
    <citation type="journal article" date="2018" name="Genome Announc.">
        <title>Ignatzschineria cameli sp. nov., isolated from necrotic foot tissue of dromedaries (Camelus dromedarius) and associated maggots (Wohlfahrtia species) in Dubai.</title>
        <authorList>
            <person name="Tsang C.C."/>
            <person name="Tang J.Y."/>
            <person name="Fong J.Y."/>
            <person name="Kinne J."/>
            <person name="Lee H.H."/>
            <person name="Joseph M."/>
            <person name="Jose S."/>
            <person name="Schuster R.K."/>
            <person name="Tang Y."/>
            <person name="Sivakumar S."/>
            <person name="Chen J.H."/>
            <person name="Teng J.L."/>
            <person name="Lau S.K."/>
            <person name="Wernery U."/>
            <person name="Woo P.C."/>
        </authorList>
    </citation>
    <scope>NUCLEOTIDE SEQUENCE</scope>
    <source>
        <strain evidence="7">UAE-HKU57</strain>
        <strain evidence="8">UAE-HKU58</strain>
    </source>
</reference>
<evidence type="ECO:0000313" key="7">
    <source>
        <dbReference type="EMBL" id="PWD83711.1"/>
    </source>
</evidence>
<dbReference type="Gene3D" id="3.50.50.60">
    <property type="entry name" value="FAD/NAD(P)-binding domain"/>
    <property type="match status" value="2"/>
</dbReference>
<dbReference type="PANTHER" id="PTHR46056:SF12">
    <property type="entry name" value="LONG-CHAIN-ALCOHOL OXIDASE"/>
    <property type="match status" value="1"/>
</dbReference>
<evidence type="ECO:0000256" key="3">
    <source>
        <dbReference type="ARBA" id="ARBA00022827"/>
    </source>
</evidence>
<dbReference type="PANTHER" id="PTHR46056">
    <property type="entry name" value="LONG-CHAIN-ALCOHOL OXIDASE"/>
    <property type="match status" value="1"/>
</dbReference>
<dbReference type="InterPro" id="IPR000172">
    <property type="entry name" value="GMC_OxRdtase_N"/>
</dbReference>
<dbReference type="EMBL" id="QEWV01000009">
    <property type="protein sequence ID" value="PWD90596.1"/>
    <property type="molecule type" value="Genomic_DNA"/>
</dbReference>
<dbReference type="InterPro" id="IPR036188">
    <property type="entry name" value="FAD/NAD-bd_sf"/>
</dbReference>
<dbReference type="SUPFAM" id="SSF54373">
    <property type="entry name" value="FAD-linked reductases, C-terminal domain"/>
    <property type="match status" value="1"/>
</dbReference>
<keyword evidence="10" id="KW-1185">Reference proteome</keyword>
<dbReference type="OrthoDB" id="9787779at2"/>
<keyword evidence="2" id="KW-0285">Flavoprotein</keyword>
<dbReference type="RefSeq" id="WP_109202137.1">
    <property type="nucleotide sequence ID" value="NZ_QEWS01000010.1"/>
</dbReference>
<comment type="caution">
    <text evidence="7">The sequence shown here is derived from an EMBL/GenBank/DDBJ whole genome shotgun (WGS) entry which is preliminary data.</text>
</comment>
<evidence type="ECO:0000256" key="2">
    <source>
        <dbReference type="ARBA" id="ARBA00022630"/>
    </source>
</evidence>
<evidence type="ECO:0000259" key="5">
    <source>
        <dbReference type="Pfam" id="PF00732"/>
    </source>
</evidence>
<organism evidence="7 9">
    <name type="scientific">Ignatzschineria cameli</name>
    <dbReference type="NCBI Taxonomy" id="2182793"/>
    <lineage>
        <taxon>Bacteria</taxon>
        <taxon>Pseudomonadati</taxon>
        <taxon>Pseudomonadota</taxon>
        <taxon>Gammaproteobacteria</taxon>
        <taxon>Cardiobacteriales</taxon>
        <taxon>Ignatzschineriaceae</taxon>
        <taxon>Ignatzschineria</taxon>
    </lineage>
</organism>
<evidence type="ECO:0000313" key="8">
    <source>
        <dbReference type="EMBL" id="PWD90596.1"/>
    </source>
</evidence>
<dbReference type="Pfam" id="PF05199">
    <property type="entry name" value="GMC_oxred_C"/>
    <property type="match status" value="1"/>
</dbReference>
<dbReference type="GO" id="GO:0016614">
    <property type="term" value="F:oxidoreductase activity, acting on CH-OH group of donors"/>
    <property type="evidence" value="ECO:0007669"/>
    <property type="project" value="InterPro"/>
</dbReference>
<feature type="domain" description="Glucose-methanol-choline oxidoreductase C-terminal" evidence="6">
    <location>
        <begin position="449"/>
        <end position="569"/>
    </location>
</feature>
<evidence type="ECO:0000259" key="6">
    <source>
        <dbReference type="Pfam" id="PF05199"/>
    </source>
</evidence>
<protein>
    <submittedName>
        <fullName evidence="7">GMC family oxidoreductase</fullName>
    </submittedName>
</protein>
<evidence type="ECO:0000256" key="4">
    <source>
        <dbReference type="ARBA" id="ARBA00023002"/>
    </source>
</evidence>
<comment type="similarity">
    <text evidence="1">Belongs to the GMC oxidoreductase family.</text>
</comment>
<dbReference type="EMBL" id="QEWW01000009">
    <property type="protein sequence ID" value="PWD83711.1"/>
    <property type="molecule type" value="Genomic_DNA"/>
</dbReference>
<dbReference type="GO" id="GO:0050660">
    <property type="term" value="F:flavin adenine dinucleotide binding"/>
    <property type="evidence" value="ECO:0007669"/>
    <property type="project" value="InterPro"/>
</dbReference>
<evidence type="ECO:0000313" key="9">
    <source>
        <dbReference type="Proteomes" id="UP000245059"/>
    </source>
</evidence>
<dbReference type="InterPro" id="IPR007867">
    <property type="entry name" value="GMC_OxRtase_C"/>
</dbReference>
<dbReference type="AlphaFoldDB" id="A0A2U2AKT0"/>
<sequence>MAIEKEKVDVVLVGFGWTGAIYGVELTAAGQSVVALERGHMQTTATDAKYPQVIDELNYAVRGRMFQPLAKDTLTIRHKEGDTAVPYREYGSFLLGNNVGGAGLHWNGMFYRYLPNQLRLRSYYEEKYGEDAIPKDMYLQDYPVTYEELEPFFAKFEEVCGVSGQAGNIKGVQQPGGNPFEGWRSTAFPNKPLINSYASELFKKGCEAMGYNPYPAPAANASAPYTNQYGVRLGPCNYCGFCERFACYNYSKASPQTTILPVLLKRPNFELRTNANVIKVNTDSSGKKATGVTYIDAQGNEVFQPAEMVILNAFAIHNVRLLLLSKIGQVYDPKTETGTLGRSYAYQRDVSVKVVMPEGTKLNTFIGTGAGGVTMDDFNEVTFDHSGLGFLGGASIRTSIHGGRPILQSPTEAGSPKWGSGWKKATQEGYQRIFSIGISGSVMSYRDAYLDLDPTYTDNHGLPLLRLTFNWHENENKMVNYLMEKMAKVGEAAGGKVEYKPYALDAPYDTRIYQSTHNTGGAIMGDDPKTSVVNKYLQHWDVPNLFVSGASAFPQNVGYNPTALVGALAYHSVHNIVTKYLKNPGPMA</sequence>
<feature type="domain" description="Glucose-methanol-choline oxidoreductase N-terminal" evidence="5">
    <location>
        <begin position="198"/>
        <end position="329"/>
    </location>
</feature>
<accession>A0A2U2AKT0</accession>
<keyword evidence="4" id="KW-0560">Oxidoreductase</keyword>
<dbReference type="SUPFAM" id="SSF51905">
    <property type="entry name" value="FAD/NAD(P)-binding domain"/>
    <property type="match status" value="1"/>
</dbReference>
<keyword evidence="3" id="KW-0274">FAD</keyword>
<evidence type="ECO:0000256" key="1">
    <source>
        <dbReference type="ARBA" id="ARBA00010790"/>
    </source>
</evidence>
<name>A0A2U2AKT0_9GAMM</name>
<dbReference type="Proteomes" id="UP000245059">
    <property type="component" value="Unassembled WGS sequence"/>
</dbReference>
<gene>
    <name evidence="7" type="ORF">DC077_09400</name>
    <name evidence="8" type="ORF">DC078_08620</name>
</gene>
<dbReference type="Proteomes" id="UP000245217">
    <property type="component" value="Unassembled WGS sequence"/>
</dbReference>
<reference evidence="9 10" key="2">
    <citation type="submission" date="2018-05" db="EMBL/GenBank/DDBJ databases">
        <title>Ignatzschineria dubaiensis sp. nov., isolated from necrotic foot tissues of dromedaries (Camelus dromedarius) and associated maggots in Dubai, United Arab Emirates.</title>
        <authorList>
            <person name="Tsang C.C."/>
            <person name="Tang J.Y.M."/>
            <person name="Fong J.Y.H."/>
            <person name="Kinne J."/>
            <person name="Lee H.H."/>
            <person name="Joseph M."/>
            <person name="Jose S."/>
            <person name="Schuster R.K."/>
            <person name="Tang Y."/>
            <person name="Sivakumar S."/>
            <person name="Chen J.H.K."/>
            <person name="Teng J.L.L."/>
            <person name="Lau S.K.P."/>
            <person name="Wernery U."/>
            <person name="Woo P.C.Y."/>
        </authorList>
    </citation>
    <scope>NUCLEOTIDE SEQUENCE [LARGE SCALE GENOMIC DNA]</scope>
    <source>
        <strain evidence="9">UAE-HKU57</strain>
        <strain evidence="10">UAE-HKU58</strain>
    </source>
</reference>
<proteinExistence type="inferred from homology"/>
<dbReference type="Pfam" id="PF00732">
    <property type="entry name" value="GMC_oxred_N"/>
    <property type="match status" value="1"/>
</dbReference>
<evidence type="ECO:0000313" key="10">
    <source>
        <dbReference type="Proteomes" id="UP000245217"/>
    </source>
</evidence>